<keyword evidence="1" id="KW-0812">Transmembrane</keyword>
<protein>
    <submittedName>
        <fullName evidence="2">Uncharacterized protein</fullName>
    </submittedName>
</protein>
<keyword evidence="1" id="KW-1133">Transmembrane helix</keyword>
<evidence type="ECO:0000313" key="3">
    <source>
        <dbReference type="Proteomes" id="UP000198924"/>
    </source>
</evidence>
<sequence>MSHVNTIGMILYLCLAVFGGFLSGLFSHYVYLAARRDLPVWASLLFSVVFYVPPVWAIFSLFKDDDLDIFYVLLVICFALGVRHHKKIAGQKQADEREYPFDLD</sequence>
<keyword evidence="3" id="KW-1185">Reference proteome</keyword>
<proteinExistence type="predicted"/>
<dbReference type="Proteomes" id="UP000198924">
    <property type="component" value="Unassembled WGS sequence"/>
</dbReference>
<dbReference type="AlphaFoldDB" id="A0A1I4BP98"/>
<dbReference type="RefSeq" id="WP_091715720.1">
    <property type="nucleotide sequence ID" value="NZ_FOSH01000020.1"/>
</dbReference>
<evidence type="ECO:0000256" key="1">
    <source>
        <dbReference type="SAM" id="Phobius"/>
    </source>
</evidence>
<gene>
    <name evidence="2" type="ORF">SAMN04488079_1204</name>
</gene>
<feature type="transmembrane region" description="Helical" evidence="1">
    <location>
        <begin position="38"/>
        <end position="62"/>
    </location>
</feature>
<feature type="transmembrane region" description="Helical" evidence="1">
    <location>
        <begin position="6"/>
        <end position="26"/>
    </location>
</feature>
<reference evidence="3" key="1">
    <citation type="submission" date="2016-10" db="EMBL/GenBank/DDBJ databases">
        <authorList>
            <person name="Varghese N."/>
            <person name="Submissions S."/>
        </authorList>
    </citation>
    <scope>NUCLEOTIDE SEQUENCE [LARGE SCALE GENOMIC DNA]</scope>
    <source>
        <strain evidence="3">DSM 11578</strain>
    </source>
</reference>
<feature type="transmembrane region" description="Helical" evidence="1">
    <location>
        <begin position="68"/>
        <end position="84"/>
    </location>
</feature>
<organism evidence="2 3">
    <name type="scientific">Methylophaga sulfidovorans</name>
    <dbReference type="NCBI Taxonomy" id="45496"/>
    <lineage>
        <taxon>Bacteria</taxon>
        <taxon>Pseudomonadati</taxon>
        <taxon>Pseudomonadota</taxon>
        <taxon>Gammaproteobacteria</taxon>
        <taxon>Thiotrichales</taxon>
        <taxon>Piscirickettsiaceae</taxon>
        <taxon>Methylophaga</taxon>
    </lineage>
</organism>
<dbReference type="STRING" id="45496.SAMN04488079_1204"/>
<name>A0A1I4BP98_9GAMM</name>
<dbReference type="EMBL" id="FOSH01000020">
    <property type="protein sequence ID" value="SFK69796.1"/>
    <property type="molecule type" value="Genomic_DNA"/>
</dbReference>
<accession>A0A1I4BP98</accession>
<keyword evidence="1" id="KW-0472">Membrane</keyword>
<evidence type="ECO:0000313" key="2">
    <source>
        <dbReference type="EMBL" id="SFK69796.1"/>
    </source>
</evidence>
<dbReference type="OrthoDB" id="5609243at2"/>